<accession>A0A434A4W3</accession>
<reference evidence="3" key="1">
    <citation type="journal article" date="2019" name="Syst. Appl. Microbiol.">
        <title>Flavobacterium circumlabens sp. nov. and Flavobacterium cupreum sp. nov., two psychrotrophic species isolated from Antarctic environmental samples.</title>
        <authorList>
            <person name="Kralova S."/>
            <person name="Busse H.-J."/>
            <person name="Svec P."/>
            <person name="Maslanova I."/>
            <person name="Stankova E."/>
            <person name="Bartak M."/>
            <person name="Sedlacek I."/>
        </authorList>
    </citation>
    <scope>NUCLEOTIDE SEQUENCE [LARGE SCALE GENOMIC DNA]</scope>
    <source>
        <strain evidence="3">CCM 8825</strain>
    </source>
</reference>
<dbReference type="OrthoDB" id="1349786at2"/>
<organism evidence="2 3">
    <name type="scientific">Flavobacterium cupreum</name>
    <dbReference type="NCBI Taxonomy" id="2133766"/>
    <lineage>
        <taxon>Bacteria</taxon>
        <taxon>Pseudomonadati</taxon>
        <taxon>Bacteroidota</taxon>
        <taxon>Flavobacteriia</taxon>
        <taxon>Flavobacteriales</taxon>
        <taxon>Flavobacteriaceae</taxon>
        <taxon>Flavobacterium</taxon>
    </lineage>
</organism>
<name>A0A434A4W3_9FLAO</name>
<keyword evidence="1" id="KW-0812">Transmembrane</keyword>
<dbReference type="Proteomes" id="UP000288102">
    <property type="component" value="Unassembled WGS sequence"/>
</dbReference>
<dbReference type="EMBL" id="QWDM01000010">
    <property type="protein sequence ID" value="RUT69430.1"/>
    <property type="molecule type" value="Genomic_DNA"/>
</dbReference>
<keyword evidence="1" id="KW-0472">Membrane</keyword>
<dbReference type="RefSeq" id="WP_127339431.1">
    <property type="nucleotide sequence ID" value="NZ_QWDM01000010.1"/>
</dbReference>
<evidence type="ECO:0000313" key="3">
    <source>
        <dbReference type="Proteomes" id="UP000288102"/>
    </source>
</evidence>
<dbReference type="AlphaFoldDB" id="A0A434A4W3"/>
<proteinExistence type="predicted"/>
<feature type="transmembrane region" description="Helical" evidence="1">
    <location>
        <begin position="46"/>
        <end position="68"/>
    </location>
</feature>
<comment type="caution">
    <text evidence="2">The sequence shown here is derived from an EMBL/GenBank/DDBJ whole genome shotgun (WGS) entry which is preliminary data.</text>
</comment>
<keyword evidence="1" id="KW-1133">Transmembrane helix</keyword>
<sequence>MKVVLLNSNKNKFQIPILKQADQLESENLEFLFFNQLIHWNLKFKFLGITTLFCLLCCCFAGCDTIYVNKSNPLVLQADASVSKCLRVEGVLSVFPSLKNVYLNPKNDTILKKEILVVIFHDKEDLSAFKNKIDRERNKSIANIRRKLDSQKAESALVQTNSTIPYVLSLNNITVFKDGLWIVFYSETGQELETFLEFKRIGVNEIPETSIIPI</sequence>
<evidence type="ECO:0000313" key="2">
    <source>
        <dbReference type="EMBL" id="RUT69430.1"/>
    </source>
</evidence>
<keyword evidence="3" id="KW-1185">Reference proteome</keyword>
<gene>
    <name evidence="2" type="ORF">D0817_16475</name>
</gene>
<evidence type="ECO:0000256" key="1">
    <source>
        <dbReference type="SAM" id="Phobius"/>
    </source>
</evidence>
<protein>
    <submittedName>
        <fullName evidence="2">Uncharacterized protein</fullName>
    </submittedName>
</protein>